<dbReference type="GO" id="GO:0008734">
    <property type="term" value="F:L-aspartate oxidase activity"/>
    <property type="evidence" value="ECO:0007669"/>
    <property type="project" value="UniProtKB-UniRule"/>
</dbReference>
<dbReference type="Pfam" id="PF00890">
    <property type="entry name" value="FAD_binding_2"/>
    <property type="match status" value="1"/>
</dbReference>
<dbReference type="GO" id="GO:0009435">
    <property type="term" value="P:NAD+ biosynthetic process"/>
    <property type="evidence" value="ECO:0007669"/>
    <property type="project" value="UniProtKB-UniPathway"/>
</dbReference>
<evidence type="ECO:0000256" key="1">
    <source>
        <dbReference type="ARBA" id="ARBA00001974"/>
    </source>
</evidence>
<evidence type="ECO:0000256" key="2">
    <source>
        <dbReference type="ARBA" id="ARBA00004950"/>
    </source>
</evidence>
<keyword evidence="16" id="KW-1185">Reference proteome</keyword>
<evidence type="ECO:0000256" key="3">
    <source>
        <dbReference type="ARBA" id="ARBA00008562"/>
    </source>
</evidence>
<feature type="domain" description="FAD-dependent oxidoreductase 2 FAD-binding" evidence="13">
    <location>
        <begin position="7"/>
        <end position="388"/>
    </location>
</feature>
<name>A0A2U0I439_9FLAO</name>
<dbReference type="AlphaFoldDB" id="A0A2U0I439"/>
<evidence type="ECO:0000313" key="16">
    <source>
        <dbReference type="Proteomes" id="UP000245962"/>
    </source>
</evidence>
<dbReference type="InterPro" id="IPR037099">
    <property type="entry name" value="Fum_R/Succ_DH_flav-like_C_sf"/>
</dbReference>
<dbReference type="PRINTS" id="PR00368">
    <property type="entry name" value="FADPNR"/>
</dbReference>
<dbReference type="SUPFAM" id="SSF56425">
    <property type="entry name" value="Succinate dehydrogenase/fumarate reductase flavoprotein, catalytic domain"/>
    <property type="match status" value="1"/>
</dbReference>
<dbReference type="EC" id="1.4.3.16" evidence="4 10"/>
<comment type="catalytic activity">
    <reaction evidence="9">
        <text>L-aspartate + O2 = iminosuccinate + H2O2</text>
        <dbReference type="Rhea" id="RHEA:25876"/>
        <dbReference type="ChEBI" id="CHEBI:15379"/>
        <dbReference type="ChEBI" id="CHEBI:16240"/>
        <dbReference type="ChEBI" id="CHEBI:29991"/>
        <dbReference type="ChEBI" id="CHEBI:77875"/>
        <dbReference type="EC" id="1.4.3.16"/>
    </reaction>
    <physiologicalReaction direction="left-to-right" evidence="9">
        <dbReference type="Rhea" id="RHEA:25877"/>
    </physiologicalReaction>
</comment>
<evidence type="ECO:0000256" key="11">
    <source>
        <dbReference type="PIRSR" id="PIRSR000171-1"/>
    </source>
</evidence>
<dbReference type="UniPathway" id="UPA00253">
    <property type="reaction ID" value="UER00326"/>
</dbReference>
<reference evidence="15 16" key="1">
    <citation type="submission" date="2018-04" db="EMBL/GenBank/DDBJ databases">
        <title>Marixanthomonas spongiae HN-E44 sp. nov., isolated from a marine sponge.</title>
        <authorList>
            <person name="Luo L."/>
            <person name="Zhuang L."/>
        </authorList>
    </citation>
    <scope>NUCLEOTIDE SEQUENCE [LARGE SCALE GENOMIC DNA]</scope>
    <source>
        <strain evidence="15 16">HN-E44</strain>
    </source>
</reference>
<organism evidence="15 16">
    <name type="scientific">Marixanthomonas spongiae</name>
    <dbReference type="NCBI Taxonomy" id="2174845"/>
    <lineage>
        <taxon>Bacteria</taxon>
        <taxon>Pseudomonadati</taxon>
        <taxon>Bacteroidota</taxon>
        <taxon>Flavobacteriia</taxon>
        <taxon>Flavobacteriales</taxon>
        <taxon>Flavobacteriaceae</taxon>
        <taxon>Marixanthomonas</taxon>
    </lineage>
</organism>
<evidence type="ECO:0000256" key="9">
    <source>
        <dbReference type="ARBA" id="ARBA00048305"/>
    </source>
</evidence>
<evidence type="ECO:0000259" key="13">
    <source>
        <dbReference type="Pfam" id="PF00890"/>
    </source>
</evidence>
<evidence type="ECO:0000313" key="15">
    <source>
        <dbReference type="EMBL" id="PVW15859.1"/>
    </source>
</evidence>
<dbReference type="OrthoDB" id="9806724at2"/>
<dbReference type="NCBIfam" id="TIGR00551">
    <property type="entry name" value="nadB"/>
    <property type="match status" value="1"/>
</dbReference>
<evidence type="ECO:0000259" key="14">
    <source>
        <dbReference type="Pfam" id="PF02910"/>
    </source>
</evidence>
<dbReference type="RefSeq" id="WP_116693882.1">
    <property type="nucleotide sequence ID" value="NZ_QEHR01000003.1"/>
</dbReference>
<comment type="subcellular location">
    <subcellularLocation>
        <location evidence="12">Cytoplasm</location>
    </subcellularLocation>
</comment>
<evidence type="ECO:0000256" key="7">
    <source>
        <dbReference type="ARBA" id="ARBA00022827"/>
    </source>
</evidence>
<comment type="similarity">
    <text evidence="3 12">Belongs to the FAD-dependent oxidoreductase 2 family. NadB subfamily.</text>
</comment>
<dbReference type="FunFam" id="3.90.700.10:FF:000002">
    <property type="entry name" value="L-aspartate oxidase"/>
    <property type="match status" value="1"/>
</dbReference>
<dbReference type="InterPro" id="IPR027477">
    <property type="entry name" value="Succ_DH/fumarate_Rdtase_cat_sf"/>
</dbReference>
<dbReference type="InterPro" id="IPR015939">
    <property type="entry name" value="Fum_Rdtase/Succ_DH_flav-like_C"/>
</dbReference>
<evidence type="ECO:0000256" key="4">
    <source>
        <dbReference type="ARBA" id="ARBA00012173"/>
    </source>
</evidence>
<keyword evidence="6 12" id="KW-0662">Pyridine nucleotide biosynthesis</keyword>
<proteinExistence type="inferred from homology"/>
<dbReference type="InterPro" id="IPR036188">
    <property type="entry name" value="FAD/NAD-bd_sf"/>
</dbReference>
<protein>
    <recommendedName>
        <fullName evidence="4 10">L-aspartate oxidase</fullName>
        <ecNumber evidence="4 10">1.4.3.16</ecNumber>
    </recommendedName>
</protein>
<sequence length="524" mass="57718">MKKTNFLIIGSGIAGLTLAIKLAERFPKKTISIATKAGQSNTGYAQGGIAAVLNEQEDCFQKHIDDTLRAGDGLCKPEIVEKVITEGPKRLRELMQWGAQFDMDTQQSPLLNREGGHSENRVVHHKDTTGREILRALTVQVHRLKNIELLTNFFAVDLMVQNLQNSTAENTSVCRGAYLLNQITGTLLALEAETTTLATGGVGQVYAHTTNPDTATGDGIAMAHRAKAKVSGMEFIQFHPTALHGKDKGTSFLISEAVRGFGAFLRNAKGERFMLDYDGRGELASRDIVSRAIHSEMLKHGDACVYLDATHLAAKHFKTKFPNIYNTCLKSGFDIAKDWVPVVPAAHYLCGGIEVDAFGQTSIKNLFACGECSFTGLHGANRLASNSLLEALVFAHSIFDYHANSLPNIKQFISFEAIIEKEQVMTANGREFHPEPQRIQELMSNNAGIVRTDAELQKAKKQLDQLAEEVEIAYTFNTISTGLCEYRNMLTVARLIVGQSLLRKENKGGYYNAQLENNIKKELI</sequence>
<keyword evidence="5 12" id="KW-0285">Flavoprotein</keyword>
<feature type="active site" description="Proton acceptor" evidence="11">
    <location>
        <position position="286"/>
    </location>
</feature>
<dbReference type="PIRSF" id="PIRSF000171">
    <property type="entry name" value="SDHA_APRA_LASPO"/>
    <property type="match status" value="1"/>
</dbReference>
<gene>
    <name evidence="15" type="primary">nadB</name>
    <name evidence="15" type="ORF">DDV96_06230</name>
</gene>
<dbReference type="Proteomes" id="UP000245962">
    <property type="component" value="Unassembled WGS sequence"/>
</dbReference>
<evidence type="ECO:0000256" key="12">
    <source>
        <dbReference type="RuleBase" id="RU362049"/>
    </source>
</evidence>
<dbReference type="InterPro" id="IPR003953">
    <property type="entry name" value="FAD-dep_OxRdtase_2_FAD-bd"/>
</dbReference>
<comment type="function">
    <text evidence="12">Catalyzes the oxidation of L-aspartate to iminoaspartate.</text>
</comment>
<dbReference type="EMBL" id="QEHR01000003">
    <property type="protein sequence ID" value="PVW15859.1"/>
    <property type="molecule type" value="Genomic_DNA"/>
</dbReference>
<dbReference type="PANTHER" id="PTHR42716:SF2">
    <property type="entry name" value="L-ASPARTATE OXIDASE, CHLOROPLASTIC"/>
    <property type="match status" value="1"/>
</dbReference>
<evidence type="ECO:0000256" key="10">
    <source>
        <dbReference type="NCBIfam" id="TIGR00551"/>
    </source>
</evidence>
<dbReference type="GO" id="GO:0005737">
    <property type="term" value="C:cytoplasm"/>
    <property type="evidence" value="ECO:0007669"/>
    <property type="project" value="UniProtKB-SubCell"/>
</dbReference>
<dbReference type="InterPro" id="IPR005288">
    <property type="entry name" value="NadB"/>
</dbReference>
<dbReference type="Gene3D" id="3.50.50.60">
    <property type="entry name" value="FAD/NAD(P)-binding domain"/>
    <property type="match status" value="1"/>
</dbReference>
<dbReference type="PANTHER" id="PTHR42716">
    <property type="entry name" value="L-ASPARTATE OXIDASE"/>
    <property type="match status" value="1"/>
</dbReference>
<dbReference type="SUPFAM" id="SSF46977">
    <property type="entry name" value="Succinate dehydrogenase/fumarate reductase flavoprotein C-terminal domain"/>
    <property type="match status" value="1"/>
</dbReference>
<dbReference type="Gene3D" id="1.20.58.100">
    <property type="entry name" value="Fumarate reductase/succinate dehydrogenase flavoprotein-like, C-terminal domain"/>
    <property type="match status" value="1"/>
</dbReference>
<comment type="caution">
    <text evidence="15">The sequence shown here is derived from an EMBL/GenBank/DDBJ whole genome shotgun (WGS) entry which is preliminary data.</text>
</comment>
<dbReference type="Gene3D" id="3.90.700.10">
    <property type="entry name" value="Succinate dehydrogenase/fumarate reductase flavoprotein, catalytic domain"/>
    <property type="match status" value="1"/>
</dbReference>
<accession>A0A2U0I439</accession>
<comment type="pathway">
    <text evidence="2 12">Cofactor biosynthesis; NAD(+) biosynthesis; iminoaspartate from L-aspartate (oxidase route): step 1/1.</text>
</comment>
<evidence type="ECO:0000256" key="8">
    <source>
        <dbReference type="ARBA" id="ARBA00023002"/>
    </source>
</evidence>
<dbReference type="Pfam" id="PF02910">
    <property type="entry name" value="Succ_DH_flav_C"/>
    <property type="match status" value="1"/>
</dbReference>
<evidence type="ECO:0000256" key="6">
    <source>
        <dbReference type="ARBA" id="ARBA00022642"/>
    </source>
</evidence>
<dbReference type="SUPFAM" id="SSF51905">
    <property type="entry name" value="FAD/NAD(P)-binding domain"/>
    <property type="match status" value="1"/>
</dbReference>
<keyword evidence="8 12" id="KW-0560">Oxidoreductase</keyword>
<comment type="cofactor">
    <cofactor evidence="1 12">
        <name>FAD</name>
        <dbReference type="ChEBI" id="CHEBI:57692"/>
    </cofactor>
</comment>
<evidence type="ECO:0000256" key="5">
    <source>
        <dbReference type="ARBA" id="ARBA00022630"/>
    </source>
</evidence>
<feature type="domain" description="Fumarate reductase/succinate dehydrogenase flavoprotein-like C-terminal" evidence="14">
    <location>
        <begin position="437"/>
        <end position="513"/>
    </location>
</feature>
<keyword evidence="7 12" id="KW-0274">FAD</keyword>